<feature type="domain" description="SecDF P1 head subdomain" evidence="2">
    <location>
        <begin position="96"/>
        <end position="199"/>
    </location>
</feature>
<dbReference type="EMBL" id="CP021121">
    <property type="protein sequence ID" value="ARQ69297.1"/>
    <property type="molecule type" value="Genomic_DNA"/>
</dbReference>
<dbReference type="KEGG" id="smao:CAG99_10830"/>
<dbReference type="Proteomes" id="UP000194218">
    <property type="component" value="Chromosome"/>
</dbReference>
<evidence type="ECO:0000313" key="4">
    <source>
        <dbReference type="Proteomes" id="UP000194218"/>
    </source>
</evidence>
<gene>
    <name evidence="3" type="ORF">CAG99_10830</name>
</gene>
<evidence type="ECO:0000259" key="2">
    <source>
        <dbReference type="Pfam" id="PF22599"/>
    </source>
</evidence>
<dbReference type="Pfam" id="PF22599">
    <property type="entry name" value="SecDF_P1_head"/>
    <property type="match status" value="1"/>
</dbReference>
<evidence type="ECO:0000256" key="1">
    <source>
        <dbReference type="SAM" id="Phobius"/>
    </source>
</evidence>
<keyword evidence="4" id="KW-1185">Reference proteome</keyword>
<protein>
    <recommendedName>
        <fullName evidence="2">SecDF P1 head subdomain domain-containing protein</fullName>
    </recommendedName>
</protein>
<dbReference type="OrthoDB" id="4333961at2"/>
<name>A0A1W7CX67_9ACTN</name>
<accession>A0A1W7CX67</accession>
<dbReference type="Gene3D" id="3.30.1360.200">
    <property type="match status" value="1"/>
</dbReference>
<evidence type="ECO:0000313" key="3">
    <source>
        <dbReference type="EMBL" id="ARQ69297.1"/>
    </source>
</evidence>
<keyword evidence="1" id="KW-1133">Transmembrane helix</keyword>
<dbReference type="RefSeq" id="WP_086159030.1">
    <property type="nucleotide sequence ID" value="NZ_CP021121.1"/>
</dbReference>
<dbReference type="InterPro" id="IPR054384">
    <property type="entry name" value="SecDF_P1_head"/>
</dbReference>
<reference evidence="3 4" key="1">
    <citation type="submission" date="2017-05" db="EMBL/GenBank/DDBJ databases">
        <title>Complete genome sequence of Streptomyces sp. SCSIO 03032 revealed the diverse biosynthetic pathways for its bioactive secondary metabolites.</title>
        <authorList>
            <person name="Ma L."/>
            <person name="Zhu Y."/>
            <person name="Zhang W."/>
            <person name="Zhang G."/>
            <person name="Tian X."/>
            <person name="Zhang S."/>
            <person name="Zhang C."/>
        </authorList>
    </citation>
    <scope>NUCLEOTIDE SEQUENCE [LARGE SCALE GENOMIC DNA]</scope>
    <source>
        <strain evidence="3 4">SCSIO 03032</strain>
    </source>
</reference>
<keyword evidence="1" id="KW-0472">Membrane</keyword>
<proteinExistence type="predicted"/>
<feature type="transmembrane region" description="Helical" evidence="1">
    <location>
        <begin position="15"/>
        <end position="37"/>
    </location>
</feature>
<keyword evidence="1" id="KW-0812">Transmembrane</keyword>
<sequence length="200" mass="20192">MSDGPAGPAPGGERLAGPFLVTVALVLLGSLLTFLALRSADGRHVAGAGFAADARPPAAGAAAGPLAHPLRFVPVQAQKRGACAAASGETVRSPETGDCLTLAADAGFEVERLRTAEARLDADGGWLVSIAFLPEDAVGFGELTARTAVRNPPGNQLAVVLDGRLLTSPAVTGRIDGGAVDIRGAFSRAEAHDLAEQLRG</sequence>
<dbReference type="AlphaFoldDB" id="A0A1W7CX67"/>
<organism evidence="3 4">
    <name type="scientific">Streptomyces marincola</name>
    <dbReference type="NCBI Taxonomy" id="2878388"/>
    <lineage>
        <taxon>Bacteria</taxon>
        <taxon>Bacillati</taxon>
        <taxon>Actinomycetota</taxon>
        <taxon>Actinomycetes</taxon>
        <taxon>Kitasatosporales</taxon>
        <taxon>Streptomycetaceae</taxon>
        <taxon>Streptomyces</taxon>
    </lineage>
</organism>